<dbReference type="RefSeq" id="WP_135463456.1">
    <property type="nucleotide sequence ID" value="NZ_SRLC01000001.1"/>
</dbReference>
<feature type="chain" id="PRO_5021502776" evidence="1">
    <location>
        <begin position="21"/>
        <end position="703"/>
    </location>
</feature>
<dbReference type="Proteomes" id="UP000297549">
    <property type="component" value="Unassembled WGS sequence"/>
</dbReference>
<sequence>MKHAYVLLAAFGLLVSSVRAQQRQLVAPLGPVTDTYFGVKVTDPYRNLENPADPAGQAWQKAQAAYARHILDAIPGRQQLLEQMQSFENRKATAVTSLVVTDNNRYFYLKTRPLDQQPKLYCRNGYGGAETLLFDPASLALGPEWHIAKFQPAYDGSKVVVGLRENGVAAGVLRVLDVQAKRLYPEKLAAANGEASWLPDNSGFVYSGWSSSSATPQVLLHRVGTAGSQEQPVFSAPPSPKPGRAAAICVGARLDRDTRLAYGVVGGTGRYLHVDYAPIVALATPAADWKPLFRPEQEVTGFVTDEQYIYFTTCRNAPHQMIMRMPAAAPDVARAEVLVSESPTEAVLAAQLKVTRDGLYFVRCRNGVDARLYFVAKAGPAVEPIELPEPAGSLTLATKNAQCSDLWVQCGGWLRAGQRYRYSAAGHRFMPEPLSTHVQYPEFANLTVEELLVPLPEGGNVPLSLLYGNSLARNGTAPVLLSSAEAGVFFSPPMLLWPLQGGVLAMVHGRGGEEPQAMQPTAWKDLIACAEYLAKQRYTSPGRLAISGRGAGGLLVGRALAERPELFGAAVAEAACLNPARQATAANETDARAGFGTAQNQAGFRALLDLDAYHHLRPNTRYPAVLLTASLNDPRGMAWQPAKFAARLQASTVSGKPVLFGPDAGAPSDAPRQKQREALADLLAFGLWQTGVPAFQPQSAAMK</sequence>
<dbReference type="PANTHER" id="PTHR42881:SF2">
    <property type="entry name" value="PROLYL ENDOPEPTIDASE"/>
    <property type="match status" value="1"/>
</dbReference>
<dbReference type="Gene3D" id="3.40.50.1820">
    <property type="entry name" value="alpha/beta hydrolase"/>
    <property type="match status" value="1"/>
</dbReference>
<dbReference type="EMBL" id="SRLC01000001">
    <property type="protein sequence ID" value="TGE25879.1"/>
    <property type="molecule type" value="Genomic_DNA"/>
</dbReference>
<gene>
    <name evidence="4" type="ORF">E5K00_12025</name>
</gene>
<evidence type="ECO:0000259" key="3">
    <source>
        <dbReference type="Pfam" id="PF02897"/>
    </source>
</evidence>
<dbReference type="InterPro" id="IPR001375">
    <property type="entry name" value="Peptidase_S9_cat"/>
</dbReference>
<keyword evidence="5" id="KW-1185">Reference proteome</keyword>
<dbReference type="GO" id="GO:0004252">
    <property type="term" value="F:serine-type endopeptidase activity"/>
    <property type="evidence" value="ECO:0007669"/>
    <property type="project" value="InterPro"/>
</dbReference>
<evidence type="ECO:0000256" key="1">
    <source>
        <dbReference type="SAM" id="SignalP"/>
    </source>
</evidence>
<dbReference type="SUPFAM" id="SSF53474">
    <property type="entry name" value="alpha/beta-Hydrolases"/>
    <property type="match status" value="1"/>
</dbReference>
<dbReference type="PANTHER" id="PTHR42881">
    <property type="entry name" value="PROLYL ENDOPEPTIDASE"/>
    <property type="match status" value="1"/>
</dbReference>
<evidence type="ECO:0000259" key="2">
    <source>
        <dbReference type="Pfam" id="PF00326"/>
    </source>
</evidence>
<dbReference type="GO" id="GO:0006508">
    <property type="term" value="P:proteolysis"/>
    <property type="evidence" value="ECO:0007669"/>
    <property type="project" value="InterPro"/>
</dbReference>
<protein>
    <submittedName>
        <fullName evidence="4">S9 family peptidase</fullName>
    </submittedName>
</protein>
<name>A0A4Z0Q910_9BACT</name>
<dbReference type="AlphaFoldDB" id="A0A4Z0Q910"/>
<dbReference type="Pfam" id="PF02897">
    <property type="entry name" value="Peptidase_S9_N"/>
    <property type="match status" value="1"/>
</dbReference>
<evidence type="ECO:0000313" key="5">
    <source>
        <dbReference type="Proteomes" id="UP000297549"/>
    </source>
</evidence>
<organism evidence="4 5">
    <name type="scientific">Hymenobacter aquaticus</name>
    <dbReference type="NCBI Taxonomy" id="1867101"/>
    <lineage>
        <taxon>Bacteria</taxon>
        <taxon>Pseudomonadati</taxon>
        <taxon>Bacteroidota</taxon>
        <taxon>Cytophagia</taxon>
        <taxon>Cytophagales</taxon>
        <taxon>Hymenobacteraceae</taxon>
        <taxon>Hymenobacter</taxon>
    </lineage>
</organism>
<feature type="signal peptide" evidence="1">
    <location>
        <begin position="1"/>
        <end position="20"/>
    </location>
</feature>
<comment type="caution">
    <text evidence="4">The sequence shown here is derived from an EMBL/GenBank/DDBJ whole genome shotgun (WGS) entry which is preliminary data.</text>
</comment>
<proteinExistence type="predicted"/>
<feature type="domain" description="Peptidase S9A N-terminal" evidence="3">
    <location>
        <begin position="32"/>
        <end position="423"/>
    </location>
</feature>
<keyword evidence="1" id="KW-0732">Signal</keyword>
<dbReference type="Pfam" id="PF00326">
    <property type="entry name" value="Peptidase_S9"/>
    <property type="match status" value="1"/>
</dbReference>
<dbReference type="SUPFAM" id="SSF50993">
    <property type="entry name" value="Peptidase/esterase 'gauge' domain"/>
    <property type="match status" value="1"/>
</dbReference>
<reference evidence="4 5" key="1">
    <citation type="submission" date="2019-04" db="EMBL/GenBank/DDBJ databases">
        <authorList>
            <person name="Feng G."/>
            <person name="Zhang J."/>
            <person name="Zhu H."/>
        </authorList>
    </citation>
    <scope>NUCLEOTIDE SEQUENCE [LARGE SCALE GENOMIC DNA]</scope>
    <source>
        <strain evidence="4 5">JCM 31653</strain>
    </source>
</reference>
<evidence type="ECO:0000313" key="4">
    <source>
        <dbReference type="EMBL" id="TGE25879.1"/>
    </source>
</evidence>
<dbReference type="Gene3D" id="2.130.10.120">
    <property type="entry name" value="Prolyl oligopeptidase, N-terminal domain"/>
    <property type="match status" value="1"/>
</dbReference>
<dbReference type="GO" id="GO:0005829">
    <property type="term" value="C:cytosol"/>
    <property type="evidence" value="ECO:0007669"/>
    <property type="project" value="TreeGrafter"/>
</dbReference>
<dbReference type="GO" id="GO:0070012">
    <property type="term" value="F:oligopeptidase activity"/>
    <property type="evidence" value="ECO:0007669"/>
    <property type="project" value="TreeGrafter"/>
</dbReference>
<dbReference type="InterPro" id="IPR029058">
    <property type="entry name" value="AB_hydrolase_fold"/>
</dbReference>
<dbReference type="InterPro" id="IPR023302">
    <property type="entry name" value="Pept_S9A_N"/>
</dbReference>
<feature type="domain" description="Peptidase S9 prolyl oligopeptidase catalytic" evidence="2">
    <location>
        <begin position="500"/>
        <end position="687"/>
    </location>
</feature>
<dbReference type="OrthoDB" id="9801421at2"/>
<accession>A0A4Z0Q910</accession>
<dbReference type="InterPro" id="IPR051167">
    <property type="entry name" value="Prolyl_oligopep/macrocyclase"/>
</dbReference>